<dbReference type="EMBL" id="JAPDRQ010000169">
    <property type="protein sequence ID" value="KAJ9653067.1"/>
    <property type="molecule type" value="Genomic_DNA"/>
</dbReference>
<evidence type="ECO:0000313" key="1">
    <source>
        <dbReference type="EMBL" id="KAJ9653067.1"/>
    </source>
</evidence>
<keyword evidence="2" id="KW-1185">Reference proteome</keyword>
<proteinExistence type="predicted"/>
<reference evidence="1" key="1">
    <citation type="submission" date="2022-10" db="EMBL/GenBank/DDBJ databases">
        <title>Culturing micro-colonial fungi from biological soil crusts in the Mojave desert and describing Neophaeococcomyces mojavensis, and introducing the new genera and species Taxawa tesnikishii.</title>
        <authorList>
            <person name="Kurbessoian T."/>
            <person name="Stajich J.E."/>
        </authorList>
    </citation>
    <scope>NUCLEOTIDE SEQUENCE</scope>
    <source>
        <strain evidence="1">JES_112</strain>
    </source>
</reference>
<organism evidence="1 2">
    <name type="scientific">Neophaeococcomyces mojaviensis</name>
    <dbReference type="NCBI Taxonomy" id="3383035"/>
    <lineage>
        <taxon>Eukaryota</taxon>
        <taxon>Fungi</taxon>
        <taxon>Dikarya</taxon>
        <taxon>Ascomycota</taxon>
        <taxon>Pezizomycotina</taxon>
        <taxon>Eurotiomycetes</taxon>
        <taxon>Chaetothyriomycetidae</taxon>
        <taxon>Chaetothyriales</taxon>
        <taxon>Chaetothyriales incertae sedis</taxon>
        <taxon>Neophaeococcomyces</taxon>
    </lineage>
</organism>
<accession>A0ACC2ZZC6</accession>
<name>A0ACC2ZZC6_9EURO</name>
<dbReference type="Proteomes" id="UP001172386">
    <property type="component" value="Unassembled WGS sequence"/>
</dbReference>
<sequence length="518" mass="57930">MGSGQSTPAQETVEARLVEQLRAMRTEDKLRQQEVEKEYIHVDNEKTLPHTFSLDPTVSLSQAEEWEKSLLAEPKNRLALSALLSNDVDTIVSQKVSTLADTQTFNVKIPFEGAPVTNQRSSGRCWLFATTNVHRVAIMKKHNLSSFELSQAYLFFWDKLEKSNWFLEQIIETAEDDLYSRLVQTLLATPVSDGGQWDMANNLVYKYGLVPQALYPDSFNAMNSGHMDRLITSKLRADALELRSLVTSSKQSSSDSKRKLLATKARMMQEIHAILTLMLGPPPKPDHKFIWEYYDAKGAYNSVQKTPLQLAAELSSPSTIRSLSGANVNNLFSLVNDPRHKYLTHLTVDRLGNVIGGNRAITYINVDMATMKRATIKMLKAGLPVFFGSDVGKFSNSTSGIMDTKLFDYDLAFGSGNGSLQMSKSQRLRVGESAMTHAMVLTAVQIDEKTGKSVRWRVQNSWGANAGSAGFFVMSDEWMDEFTYQVVVDPSFVEKEVRDCLKQDPLVLPLWDPMGALA</sequence>
<dbReference type="EC" id="3.4.22.40" evidence="1"/>
<protein>
    <submittedName>
        <fullName evidence="1">Bleomycin hydrolase</fullName>
        <ecNumber evidence="1">3.4.22.40</ecNumber>
    </submittedName>
</protein>
<comment type="caution">
    <text evidence="1">The sequence shown here is derived from an EMBL/GenBank/DDBJ whole genome shotgun (WGS) entry which is preliminary data.</text>
</comment>
<gene>
    <name evidence="1" type="primary">LAP3</name>
    <name evidence="1" type="ORF">H2198_007729</name>
</gene>
<evidence type="ECO:0000313" key="2">
    <source>
        <dbReference type="Proteomes" id="UP001172386"/>
    </source>
</evidence>
<keyword evidence="1" id="KW-0378">Hydrolase</keyword>